<name>A0ABQ2Y7A8_9ACTN</name>
<reference evidence="2" key="1">
    <citation type="journal article" date="2019" name="Int. J. Syst. Evol. Microbiol.">
        <title>The Global Catalogue of Microorganisms (GCM) 10K type strain sequencing project: providing services to taxonomists for standard genome sequencing and annotation.</title>
        <authorList>
            <consortium name="The Broad Institute Genomics Platform"/>
            <consortium name="The Broad Institute Genome Sequencing Center for Infectious Disease"/>
            <person name="Wu L."/>
            <person name="Ma J."/>
        </authorList>
    </citation>
    <scope>NUCLEOTIDE SEQUENCE [LARGE SCALE GENOMIC DNA]</scope>
    <source>
        <strain evidence="2">JCM 4586</strain>
    </source>
</reference>
<dbReference type="Proteomes" id="UP000659223">
    <property type="component" value="Unassembled WGS sequence"/>
</dbReference>
<protein>
    <submittedName>
        <fullName evidence="1">Uncharacterized protein</fullName>
    </submittedName>
</protein>
<keyword evidence="2" id="KW-1185">Reference proteome</keyword>
<evidence type="ECO:0000313" key="1">
    <source>
        <dbReference type="EMBL" id="GGX70340.1"/>
    </source>
</evidence>
<accession>A0ABQ2Y7A8</accession>
<sequence length="158" mass="16622">MHGSGPASGSCIPDFQEKDMAGHFILKSITSSDLTIATSKGATWSALQHANVGWNTASRAVLSKALAGQAIGNRDGLPPHRYLESKASVGATLEKYLRSAGWAGQLIRPASAGLGLRELSPKAKAAWDRGDHTGALVEQFLHGTATVEVYYISGTEMS</sequence>
<comment type="caution">
    <text evidence="1">The sequence shown here is derived from an EMBL/GenBank/DDBJ whole genome shotgun (WGS) entry which is preliminary data.</text>
</comment>
<evidence type="ECO:0000313" key="2">
    <source>
        <dbReference type="Proteomes" id="UP000659223"/>
    </source>
</evidence>
<proteinExistence type="predicted"/>
<organism evidence="1 2">
    <name type="scientific">Streptomyces hiroshimensis</name>
    <dbReference type="NCBI Taxonomy" id="66424"/>
    <lineage>
        <taxon>Bacteria</taxon>
        <taxon>Bacillati</taxon>
        <taxon>Actinomycetota</taxon>
        <taxon>Actinomycetes</taxon>
        <taxon>Kitasatosporales</taxon>
        <taxon>Streptomycetaceae</taxon>
        <taxon>Streptomyces</taxon>
    </lineage>
</organism>
<gene>
    <name evidence="1" type="ORF">GCM10010324_14230</name>
</gene>
<dbReference type="EMBL" id="BMUT01000002">
    <property type="protein sequence ID" value="GGX70340.1"/>
    <property type="molecule type" value="Genomic_DNA"/>
</dbReference>